<dbReference type="GO" id="GO:0016740">
    <property type="term" value="F:transferase activity"/>
    <property type="evidence" value="ECO:0007669"/>
    <property type="project" value="UniProtKB-KW"/>
</dbReference>
<sequence>MRQPLFIICPGRTFSSVVCSAIGQHPEAYGLPEVNLFVRDTVGELMASGRVGAITGLKRTIAELNFGAQTVETVEAATAWIEERGAMSGAQMLRLLGELSGGRMIVDKTPTNSQEKALLRIAEAFPEARFLHLTRHPRATLRSQYKAIQSRRGKIPRKMLIEATGRWLERHRWLVEFGAALGPGQYLCLHGEWFFEDPRRILEQVCDWAELSRAPGAVERMMHPEESPYARPGPENAPYGNNPGFMENPHLRIGAPSAETLDGPLEWLDGLDVYFDAETRQLAHQLGYAG</sequence>
<name>A0A4R2RI30_9RHOB</name>
<accession>A0A4R2RI30</accession>
<organism evidence="1 2">
    <name type="scientific">Rhodovulum bhavnagarense</name>
    <dbReference type="NCBI Taxonomy" id="992286"/>
    <lineage>
        <taxon>Bacteria</taxon>
        <taxon>Pseudomonadati</taxon>
        <taxon>Pseudomonadota</taxon>
        <taxon>Alphaproteobacteria</taxon>
        <taxon>Rhodobacterales</taxon>
        <taxon>Paracoccaceae</taxon>
        <taxon>Rhodovulum</taxon>
    </lineage>
</organism>
<keyword evidence="2" id="KW-1185">Reference proteome</keyword>
<gene>
    <name evidence="1" type="ORF">EV663_101691</name>
</gene>
<evidence type="ECO:0000313" key="2">
    <source>
        <dbReference type="Proteomes" id="UP000295050"/>
    </source>
</evidence>
<dbReference type="Gene3D" id="3.40.50.300">
    <property type="entry name" value="P-loop containing nucleotide triphosphate hydrolases"/>
    <property type="match status" value="1"/>
</dbReference>
<evidence type="ECO:0000313" key="1">
    <source>
        <dbReference type="EMBL" id="TCP63422.1"/>
    </source>
</evidence>
<comment type="caution">
    <text evidence="1">The sequence shown here is derived from an EMBL/GenBank/DDBJ whole genome shotgun (WGS) entry which is preliminary data.</text>
</comment>
<dbReference type="AlphaFoldDB" id="A0A4R2RI30"/>
<reference evidence="1 2" key="1">
    <citation type="submission" date="2019-03" db="EMBL/GenBank/DDBJ databases">
        <title>Genomic Encyclopedia of Type Strains, Phase IV (KMG-IV): sequencing the most valuable type-strain genomes for metagenomic binning, comparative biology and taxonomic classification.</title>
        <authorList>
            <person name="Goeker M."/>
        </authorList>
    </citation>
    <scope>NUCLEOTIDE SEQUENCE [LARGE SCALE GENOMIC DNA]</scope>
    <source>
        <strain evidence="1 2">DSM 24766</strain>
    </source>
</reference>
<keyword evidence="1" id="KW-0808">Transferase</keyword>
<dbReference type="EMBL" id="SLXU01000001">
    <property type="protein sequence ID" value="TCP63422.1"/>
    <property type="molecule type" value="Genomic_DNA"/>
</dbReference>
<dbReference type="InterPro" id="IPR027417">
    <property type="entry name" value="P-loop_NTPase"/>
</dbReference>
<dbReference type="RefSeq" id="WP_165910116.1">
    <property type="nucleotide sequence ID" value="NZ_SLXU01000001.1"/>
</dbReference>
<dbReference type="SUPFAM" id="SSF52540">
    <property type="entry name" value="P-loop containing nucleoside triphosphate hydrolases"/>
    <property type="match status" value="1"/>
</dbReference>
<protein>
    <submittedName>
        <fullName evidence="1">Sulfotransferase family protein</fullName>
    </submittedName>
</protein>
<proteinExistence type="predicted"/>
<dbReference type="Proteomes" id="UP000295050">
    <property type="component" value="Unassembled WGS sequence"/>
</dbReference>
<dbReference type="Pfam" id="PF13469">
    <property type="entry name" value="Sulfotransfer_3"/>
    <property type="match status" value="1"/>
</dbReference>